<dbReference type="InParanoid" id="J0WPG0"/>
<accession>J0WPG0</accession>
<evidence type="ECO:0000256" key="1">
    <source>
        <dbReference type="SAM" id="MobiDB-lite"/>
    </source>
</evidence>
<dbReference type="AlphaFoldDB" id="J0WPG0"/>
<feature type="compositionally biased region" description="Acidic residues" evidence="1">
    <location>
        <begin position="854"/>
        <end position="863"/>
    </location>
</feature>
<feature type="region of interest" description="Disordered" evidence="1">
    <location>
        <begin position="1"/>
        <end position="218"/>
    </location>
</feature>
<feature type="compositionally biased region" description="Low complexity" evidence="1">
    <location>
        <begin position="103"/>
        <end position="112"/>
    </location>
</feature>
<dbReference type="EMBL" id="JH688094">
    <property type="protein sequence ID" value="EJD33757.1"/>
    <property type="molecule type" value="Genomic_DNA"/>
</dbReference>
<dbReference type="KEGG" id="adl:AURDEDRAFT_131520"/>
<organism evidence="2 3">
    <name type="scientific">Auricularia subglabra (strain TFB-10046 / SS5)</name>
    <name type="common">White-rot fungus</name>
    <name type="synonym">Auricularia delicata (strain TFB10046)</name>
    <dbReference type="NCBI Taxonomy" id="717982"/>
    <lineage>
        <taxon>Eukaryota</taxon>
        <taxon>Fungi</taxon>
        <taxon>Dikarya</taxon>
        <taxon>Basidiomycota</taxon>
        <taxon>Agaricomycotina</taxon>
        <taxon>Agaricomycetes</taxon>
        <taxon>Auriculariales</taxon>
        <taxon>Auriculariaceae</taxon>
        <taxon>Auricularia</taxon>
    </lineage>
</organism>
<proteinExistence type="predicted"/>
<gene>
    <name evidence="2" type="ORF">AURDEDRAFT_131520</name>
</gene>
<feature type="compositionally biased region" description="Basic residues" evidence="1">
    <location>
        <begin position="817"/>
        <end position="850"/>
    </location>
</feature>
<feature type="compositionally biased region" description="Polar residues" evidence="1">
    <location>
        <begin position="87"/>
        <end position="97"/>
    </location>
</feature>
<feature type="non-terminal residue" evidence="2">
    <location>
        <position position="916"/>
    </location>
</feature>
<dbReference type="Proteomes" id="UP000006514">
    <property type="component" value="Unassembled WGS sequence"/>
</dbReference>
<keyword evidence="3" id="KW-1185">Reference proteome</keyword>
<evidence type="ECO:0000313" key="3">
    <source>
        <dbReference type="Proteomes" id="UP000006514"/>
    </source>
</evidence>
<feature type="compositionally biased region" description="Pro residues" evidence="1">
    <location>
        <begin position="160"/>
        <end position="174"/>
    </location>
</feature>
<feature type="compositionally biased region" description="Acidic residues" evidence="1">
    <location>
        <begin position="28"/>
        <end position="41"/>
    </location>
</feature>
<evidence type="ECO:0000313" key="2">
    <source>
        <dbReference type="EMBL" id="EJD33757.1"/>
    </source>
</evidence>
<name>J0WPG0_AURST</name>
<reference evidence="3" key="1">
    <citation type="journal article" date="2012" name="Science">
        <title>The Paleozoic origin of enzymatic lignin decomposition reconstructed from 31 fungal genomes.</title>
        <authorList>
            <person name="Floudas D."/>
            <person name="Binder M."/>
            <person name="Riley R."/>
            <person name="Barry K."/>
            <person name="Blanchette R.A."/>
            <person name="Henrissat B."/>
            <person name="Martinez A.T."/>
            <person name="Otillar R."/>
            <person name="Spatafora J.W."/>
            <person name="Yadav J.S."/>
            <person name="Aerts A."/>
            <person name="Benoit I."/>
            <person name="Boyd A."/>
            <person name="Carlson A."/>
            <person name="Copeland A."/>
            <person name="Coutinho P.M."/>
            <person name="de Vries R.P."/>
            <person name="Ferreira P."/>
            <person name="Findley K."/>
            <person name="Foster B."/>
            <person name="Gaskell J."/>
            <person name="Glotzer D."/>
            <person name="Gorecki P."/>
            <person name="Heitman J."/>
            <person name="Hesse C."/>
            <person name="Hori C."/>
            <person name="Igarashi K."/>
            <person name="Jurgens J.A."/>
            <person name="Kallen N."/>
            <person name="Kersten P."/>
            <person name="Kohler A."/>
            <person name="Kuees U."/>
            <person name="Kumar T.K.A."/>
            <person name="Kuo A."/>
            <person name="LaButti K."/>
            <person name="Larrondo L.F."/>
            <person name="Lindquist E."/>
            <person name="Ling A."/>
            <person name="Lombard V."/>
            <person name="Lucas S."/>
            <person name="Lundell T."/>
            <person name="Martin R."/>
            <person name="McLaughlin D.J."/>
            <person name="Morgenstern I."/>
            <person name="Morin E."/>
            <person name="Murat C."/>
            <person name="Nagy L.G."/>
            <person name="Nolan M."/>
            <person name="Ohm R.A."/>
            <person name="Patyshakuliyeva A."/>
            <person name="Rokas A."/>
            <person name="Ruiz-Duenas F.J."/>
            <person name="Sabat G."/>
            <person name="Salamov A."/>
            <person name="Samejima M."/>
            <person name="Schmutz J."/>
            <person name="Slot J.C."/>
            <person name="St John F."/>
            <person name="Stenlid J."/>
            <person name="Sun H."/>
            <person name="Sun S."/>
            <person name="Syed K."/>
            <person name="Tsang A."/>
            <person name="Wiebenga A."/>
            <person name="Young D."/>
            <person name="Pisabarro A."/>
            <person name="Eastwood D.C."/>
            <person name="Martin F."/>
            <person name="Cullen D."/>
            <person name="Grigoriev I.V."/>
            <person name="Hibbett D.S."/>
        </authorList>
    </citation>
    <scope>NUCLEOTIDE SEQUENCE [LARGE SCALE GENOMIC DNA]</scope>
    <source>
        <strain evidence="3">TFB10046</strain>
    </source>
</reference>
<sequence>MAAQIAKEGSPIILVEGVETGGFLGQSDSDDDMQPPAEDSEGALPPASPGSRASPQEAASGGKRASKGRSPEPNNSKIVNDEDNSVRRVSTSQQADVNVTEDAPAGPGAGASPPAPPEHGEVVSESDETERERRRKAKGKGRASAADMDAWLDDDREAPPPDQPNPPPAPPSPAVDPRDVLWDDDEVPDLDSLRGSDGEDGEYNNPEPIPTPGTWPFPRRGEVVDAFRAVMEAFQDVGTERKASAQPENGQLNGRPSTRRTNAMAMLERFTQMLSYHAAGVLGQRVETVQKFQSEAFQPRVQSRWAMFVSFLKNDSDYQPRRDFDQLLGRKKSYTREERKKMWLAFQKERTDEEIDFLLFNHLLAFPYGPEGGTPADRAELVNDKAGQMRKYSNFLAAVHNIDTVIIMGGARPDHDWHPAFTRLIASYNARDFVFNKFGMSEQQATGAFQAEVFNSVHNLQADKRLIAQGRPLPVRIESAGNDSFAYGPRPVAYAAGALGRSAQRLPTGPLREFAAAGTSRRPSAAVTGANVPRRKKATAVNDGDESDVNLASATAAELKEAGGVTIPPGHIVISGLEHGSKTKVIHFTVPLAVGPVNEIDYQVNFTAAEKAYAVKLWRERCANAGLSLRAASSEGLPIGDTYHALIKQGMTMVRHPNTVFFRGESISKKTFDGSGNRMQRDMIFAILNDQLDFVKDLRLDAAAMEAVRRMTGNATAEYLPLVVSSPIRKVTNSSGKYSTPDCFVGSCRMFVYDVADPKTRIAIGMPRLLLHHQAMPFMPIIPADYPANAARKAALKYANEPQPEAVQESNGEGPSTKKHKTRKPAKARSRKPPAPKKKKAAPKKKKGKKQRDEEEEEEEEEAVFSSQGASAGEGASAPPVSRRVTRQSAAEADIGDTDNEDNLAPIKLVGSQKEK</sequence>
<protein>
    <submittedName>
        <fullName evidence="2">Uncharacterized protein</fullName>
    </submittedName>
</protein>
<feature type="compositionally biased region" description="Low complexity" evidence="1">
    <location>
        <begin position="866"/>
        <end position="878"/>
    </location>
</feature>
<feature type="region of interest" description="Disordered" evidence="1">
    <location>
        <begin position="800"/>
        <end position="916"/>
    </location>
</feature>